<dbReference type="InterPro" id="IPR050490">
    <property type="entry name" value="Bact_solute-bd_prot1"/>
</dbReference>
<dbReference type="Proteomes" id="UP001183246">
    <property type="component" value="Unassembled WGS sequence"/>
</dbReference>
<protein>
    <submittedName>
        <fullName evidence="6">Extracellular solute-binding protein</fullName>
    </submittedName>
</protein>
<accession>A0ABU2N1F1</accession>
<evidence type="ECO:0000256" key="4">
    <source>
        <dbReference type="ARBA" id="ARBA00022729"/>
    </source>
</evidence>
<dbReference type="Gene3D" id="3.40.190.10">
    <property type="entry name" value="Periplasmic binding protein-like II"/>
    <property type="match status" value="2"/>
</dbReference>
<proteinExistence type="inferred from homology"/>
<evidence type="ECO:0000256" key="2">
    <source>
        <dbReference type="ARBA" id="ARBA00008520"/>
    </source>
</evidence>
<evidence type="ECO:0000313" key="7">
    <source>
        <dbReference type="Proteomes" id="UP001183246"/>
    </source>
</evidence>
<keyword evidence="4" id="KW-0732">Signal</keyword>
<comment type="caution">
    <text evidence="6">The sequence shown here is derived from an EMBL/GenBank/DDBJ whole genome shotgun (WGS) entry which is preliminary data.</text>
</comment>
<gene>
    <name evidence="6" type="ORF">RM590_33370</name>
</gene>
<evidence type="ECO:0000313" key="6">
    <source>
        <dbReference type="EMBL" id="MDT0347427.1"/>
    </source>
</evidence>
<keyword evidence="7" id="KW-1185">Reference proteome</keyword>
<feature type="region of interest" description="Disordered" evidence="5">
    <location>
        <begin position="58"/>
        <end position="77"/>
    </location>
</feature>
<comment type="similarity">
    <text evidence="2">Belongs to the bacterial solute-binding protein 1 family.</text>
</comment>
<reference evidence="7" key="1">
    <citation type="submission" date="2023-07" db="EMBL/GenBank/DDBJ databases">
        <title>30 novel species of actinomycetes from the DSMZ collection.</title>
        <authorList>
            <person name="Nouioui I."/>
        </authorList>
    </citation>
    <scope>NUCLEOTIDE SEQUENCE [LARGE SCALE GENOMIC DNA]</scope>
    <source>
        <strain evidence="7">DSM 44938</strain>
    </source>
</reference>
<name>A0ABU2N1F1_9ACTN</name>
<dbReference type="SUPFAM" id="SSF53850">
    <property type="entry name" value="Periplasmic binding protein-like II"/>
    <property type="match status" value="1"/>
</dbReference>
<dbReference type="PANTHER" id="PTHR43649:SF31">
    <property type="entry name" value="SN-GLYCEROL-3-PHOSPHATE-BINDING PERIPLASMIC PROTEIN UGPB"/>
    <property type="match status" value="1"/>
</dbReference>
<dbReference type="RefSeq" id="WP_311708550.1">
    <property type="nucleotide sequence ID" value="NZ_JAVREL010000032.1"/>
</dbReference>
<evidence type="ECO:0000256" key="1">
    <source>
        <dbReference type="ARBA" id="ARBA00004196"/>
    </source>
</evidence>
<dbReference type="PROSITE" id="PS51318">
    <property type="entry name" value="TAT"/>
    <property type="match status" value="1"/>
</dbReference>
<dbReference type="PANTHER" id="PTHR43649">
    <property type="entry name" value="ARABINOSE-BINDING PROTEIN-RELATED"/>
    <property type="match status" value="1"/>
</dbReference>
<sequence>MPNSLSGPSRRSFLASAAVATAAVGGVPLLSACSGEGSRGQEGRVAEDELQSILPTYRASDAAVEPDIPSENGSSPGYTRWIPDGELGVSVPEPRGGGAELTAMTPLWGTPPRPGNPFWTAMDEAIGVRMNWRIQDGASYGEKLAATLASSDIPDLVCIPDWNLTGQIPQAVSSRFADLGPFLSGDKVLDYANLAAIPTEAWGPSVFGGALRGLPQPANPLGAVAPFYRQDIFDANGWTPPTTAREFLDFAKDITSPGNRVWACEDMKWFGGIMYGSPDWELVDGRLVSRYETDLYLEALEWNRSLFEAGVVHPDAIGATGDPGVRFTAGEVMMYIGGPGGWYPLAVEQQKSNPDFRMNAFDFFAPDGGDPVLYRDNGSRIWTFVNKNLSEDRIRAALELANFAAAPYGTVEQRLKQWGIEGTHYTLEDGLPVRTEQGNAQVVPESYTFICSPQAYIAFPDLPQVVEDMAAWQQRNFGFGRDWLFGGRQIQEPARLSGISDGFSDLEDDVSRGRASIRDLRNAVDEWRRNGGDELRDFYQRLLDEEDGAA</sequence>
<dbReference type="InterPro" id="IPR006311">
    <property type="entry name" value="TAT_signal"/>
</dbReference>
<evidence type="ECO:0000256" key="3">
    <source>
        <dbReference type="ARBA" id="ARBA00022448"/>
    </source>
</evidence>
<comment type="subcellular location">
    <subcellularLocation>
        <location evidence="1">Cell envelope</location>
    </subcellularLocation>
</comment>
<dbReference type="Pfam" id="PF13416">
    <property type="entry name" value="SBP_bac_8"/>
    <property type="match status" value="1"/>
</dbReference>
<evidence type="ECO:0000256" key="5">
    <source>
        <dbReference type="SAM" id="MobiDB-lite"/>
    </source>
</evidence>
<dbReference type="EMBL" id="JAVREL010000032">
    <property type="protein sequence ID" value="MDT0347427.1"/>
    <property type="molecule type" value="Genomic_DNA"/>
</dbReference>
<dbReference type="InterPro" id="IPR006059">
    <property type="entry name" value="SBP"/>
</dbReference>
<organism evidence="6 7">
    <name type="scientific">Streptomyces litchfieldiae</name>
    <dbReference type="NCBI Taxonomy" id="3075543"/>
    <lineage>
        <taxon>Bacteria</taxon>
        <taxon>Bacillati</taxon>
        <taxon>Actinomycetota</taxon>
        <taxon>Actinomycetes</taxon>
        <taxon>Kitasatosporales</taxon>
        <taxon>Streptomycetaceae</taxon>
        <taxon>Streptomyces</taxon>
    </lineage>
</organism>
<keyword evidence="3" id="KW-0813">Transport</keyword>